<accession>A0A9C6DXB8</accession>
<keyword evidence="2" id="KW-0963">Cytoplasm</keyword>
<organism evidence="4 5">
    <name type="scientific">Glossina fuscipes</name>
    <dbReference type="NCBI Taxonomy" id="7396"/>
    <lineage>
        <taxon>Eukaryota</taxon>
        <taxon>Metazoa</taxon>
        <taxon>Ecdysozoa</taxon>
        <taxon>Arthropoda</taxon>
        <taxon>Hexapoda</taxon>
        <taxon>Insecta</taxon>
        <taxon>Pterygota</taxon>
        <taxon>Neoptera</taxon>
        <taxon>Endopterygota</taxon>
        <taxon>Diptera</taxon>
        <taxon>Brachycera</taxon>
        <taxon>Muscomorpha</taxon>
        <taxon>Hippoboscoidea</taxon>
        <taxon>Glossinidae</taxon>
        <taxon>Glossina</taxon>
    </lineage>
</organism>
<keyword evidence="5" id="KW-0378">Hydrolase</keyword>
<keyword evidence="4" id="KW-1185">Reference proteome</keyword>
<dbReference type="Proteomes" id="UP000092443">
    <property type="component" value="Unplaced"/>
</dbReference>
<feature type="domain" description="DNA2/NAM7 helicase-like C-terminal" evidence="3">
    <location>
        <begin position="4"/>
        <end position="83"/>
    </location>
</feature>
<dbReference type="PANTHER" id="PTHR45418">
    <property type="entry name" value="CANCER/TESTIS ANTIGEN 55"/>
    <property type="match status" value="1"/>
</dbReference>
<dbReference type="RefSeq" id="XP_037892114.1">
    <property type="nucleotide sequence ID" value="XM_038036186.1"/>
</dbReference>
<keyword evidence="5" id="KW-0547">Nucleotide-binding</keyword>
<dbReference type="PANTHER" id="PTHR45418:SF1">
    <property type="entry name" value="CANCER_TESTIS ANTIGEN 55"/>
    <property type="match status" value="1"/>
</dbReference>
<keyword evidence="5" id="KW-0347">Helicase</keyword>
<evidence type="ECO:0000259" key="3">
    <source>
        <dbReference type="Pfam" id="PF13087"/>
    </source>
</evidence>
<evidence type="ECO:0000256" key="1">
    <source>
        <dbReference type="ARBA" id="ARBA00004496"/>
    </source>
</evidence>
<name>A0A9C6DXB8_9MUSC</name>
<evidence type="ECO:0000256" key="2">
    <source>
        <dbReference type="ARBA" id="ARBA00022490"/>
    </source>
</evidence>
<comment type="subcellular location">
    <subcellularLocation>
        <location evidence="1">Cytoplasm</location>
    </subcellularLocation>
</comment>
<proteinExistence type="predicted"/>
<dbReference type="AlphaFoldDB" id="A0A9C6DXB8"/>
<dbReference type="Gene3D" id="3.40.50.300">
    <property type="entry name" value="P-loop containing nucleotide triphosphate hydrolases"/>
    <property type="match status" value="1"/>
</dbReference>
<protein>
    <submittedName>
        <fullName evidence="5">Probable RNA helicase armi</fullName>
    </submittedName>
</protein>
<evidence type="ECO:0000313" key="5">
    <source>
        <dbReference type="RefSeq" id="XP_037892114.1"/>
    </source>
</evidence>
<gene>
    <name evidence="5" type="primary">LOC119639013</name>
</gene>
<reference evidence="5" key="1">
    <citation type="submission" date="2025-08" db="UniProtKB">
        <authorList>
            <consortium name="RefSeq"/>
        </authorList>
    </citation>
    <scope>IDENTIFICATION</scope>
    <source>
        <tissue evidence="5">Whole body pupa</tissue>
    </source>
</reference>
<sequence>MHSKDMQEEDSPSWYNPYEANHVFLMTVKWYHKDIKPEPIGIITPFIKQVEHLRDLFVDADVAKIGTVEKFQGHTYFTYFITFVKLH</sequence>
<keyword evidence="5" id="KW-0067">ATP-binding</keyword>
<dbReference type="InterPro" id="IPR041679">
    <property type="entry name" value="DNA2/NAM7-like_C"/>
</dbReference>
<dbReference type="GO" id="GO:0004386">
    <property type="term" value="F:helicase activity"/>
    <property type="evidence" value="ECO:0007669"/>
    <property type="project" value="UniProtKB-KW"/>
</dbReference>
<evidence type="ECO:0000313" key="4">
    <source>
        <dbReference type="Proteomes" id="UP000092443"/>
    </source>
</evidence>
<dbReference type="InterPro" id="IPR027417">
    <property type="entry name" value="P-loop_NTPase"/>
</dbReference>
<dbReference type="GeneID" id="119639013"/>
<dbReference type="Pfam" id="PF13087">
    <property type="entry name" value="AAA_12"/>
    <property type="match status" value="1"/>
</dbReference>
<dbReference type="KEGG" id="gfs:119639013"/>
<dbReference type="GO" id="GO:0005737">
    <property type="term" value="C:cytoplasm"/>
    <property type="evidence" value="ECO:0007669"/>
    <property type="project" value="UniProtKB-SubCell"/>
</dbReference>